<comment type="caution">
    <text evidence="2">The sequence shown here is derived from an EMBL/GenBank/DDBJ whole genome shotgun (WGS) entry which is preliminary data.</text>
</comment>
<gene>
    <name evidence="2" type="ORF">IC610_01505</name>
</gene>
<evidence type="ECO:0000313" key="2">
    <source>
        <dbReference type="EMBL" id="MBD8081092.1"/>
    </source>
</evidence>
<dbReference type="RefSeq" id="WP_191734908.1">
    <property type="nucleotide sequence ID" value="NZ_JACYFS010000001.1"/>
</dbReference>
<dbReference type="PROSITE" id="PS50943">
    <property type="entry name" value="HTH_CROC1"/>
    <property type="match status" value="1"/>
</dbReference>
<name>A0ABR8Z713_9FLAO</name>
<dbReference type="Proteomes" id="UP000637299">
    <property type="component" value="Unassembled WGS sequence"/>
</dbReference>
<organism evidence="2 3">
    <name type="scientific">Chryseobacterium caseinilyticum</name>
    <dbReference type="NCBI Taxonomy" id="2771428"/>
    <lineage>
        <taxon>Bacteria</taxon>
        <taxon>Pseudomonadati</taxon>
        <taxon>Bacteroidota</taxon>
        <taxon>Flavobacteriia</taxon>
        <taxon>Flavobacteriales</taxon>
        <taxon>Weeksellaceae</taxon>
        <taxon>Chryseobacterium group</taxon>
        <taxon>Chryseobacterium</taxon>
    </lineage>
</organism>
<reference evidence="2 3" key="1">
    <citation type="submission" date="2020-09" db="EMBL/GenBank/DDBJ databases">
        <title>Genome seq and assembly of Chryseobacterium sp.</title>
        <authorList>
            <person name="Chhetri G."/>
        </authorList>
    </citation>
    <scope>NUCLEOTIDE SEQUENCE [LARGE SCALE GENOMIC DNA]</scope>
    <source>
        <strain evidence="2 3">GCR10</strain>
    </source>
</reference>
<dbReference type="SUPFAM" id="SSF47413">
    <property type="entry name" value="lambda repressor-like DNA-binding domains"/>
    <property type="match status" value="1"/>
</dbReference>
<keyword evidence="3" id="KW-1185">Reference proteome</keyword>
<sequence length="104" mass="12320">MTISEKIYHYLKIKDMQVKDFAEKLAISRVTISAMLNGRNRFSQDFFEALHEKFPDIDINLLLDKNTETRFLKTDQSEESSSERIQTLENGLRDMKKIFNKMKI</sequence>
<dbReference type="InterPro" id="IPR010982">
    <property type="entry name" value="Lambda_DNA-bd_dom_sf"/>
</dbReference>
<evidence type="ECO:0000259" key="1">
    <source>
        <dbReference type="PROSITE" id="PS50943"/>
    </source>
</evidence>
<protein>
    <submittedName>
        <fullName evidence="2">Helix-turn-helix transcriptional regulator</fullName>
    </submittedName>
</protein>
<dbReference type="InterPro" id="IPR001387">
    <property type="entry name" value="Cro/C1-type_HTH"/>
</dbReference>
<feature type="domain" description="HTH cro/C1-type" evidence="1">
    <location>
        <begin position="7"/>
        <end position="62"/>
    </location>
</feature>
<accession>A0ABR8Z713</accession>
<evidence type="ECO:0000313" key="3">
    <source>
        <dbReference type="Proteomes" id="UP000637299"/>
    </source>
</evidence>
<dbReference type="Pfam" id="PF01381">
    <property type="entry name" value="HTH_3"/>
    <property type="match status" value="1"/>
</dbReference>
<dbReference type="EMBL" id="JACYFS010000001">
    <property type="protein sequence ID" value="MBD8081092.1"/>
    <property type="molecule type" value="Genomic_DNA"/>
</dbReference>
<dbReference type="Gene3D" id="1.10.260.40">
    <property type="entry name" value="lambda repressor-like DNA-binding domains"/>
    <property type="match status" value="1"/>
</dbReference>
<proteinExistence type="predicted"/>
<dbReference type="CDD" id="cd00093">
    <property type="entry name" value="HTH_XRE"/>
    <property type="match status" value="1"/>
</dbReference>